<feature type="domain" description="Cyclic nucleotide-binding" evidence="2">
    <location>
        <begin position="17"/>
        <end position="121"/>
    </location>
</feature>
<dbReference type="InterPro" id="IPR014710">
    <property type="entry name" value="RmlC-like_jellyroll"/>
</dbReference>
<protein>
    <submittedName>
        <fullName evidence="3">Crp/Fnr family transcriptional regulator</fullName>
    </submittedName>
</protein>
<gene>
    <name evidence="3" type="ORF">FAZ19_12950</name>
</gene>
<dbReference type="SUPFAM" id="SSF51206">
    <property type="entry name" value="cAMP-binding domain-like"/>
    <property type="match status" value="1"/>
</dbReference>
<name>A0A4V5LYH1_9SPHI</name>
<dbReference type="Pfam" id="PF00027">
    <property type="entry name" value="cNMP_binding"/>
    <property type="match status" value="1"/>
</dbReference>
<dbReference type="CDD" id="cd00038">
    <property type="entry name" value="CAP_ED"/>
    <property type="match status" value="1"/>
</dbReference>
<dbReference type="AlphaFoldDB" id="A0A4V5LYH1"/>
<keyword evidence="4" id="KW-1185">Reference proteome</keyword>
<feature type="coiled-coil region" evidence="1">
    <location>
        <begin position="152"/>
        <end position="179"/>
    </location>
</feature>
<dbReference type="EMBL" id="SUKA01000003">
    <property type="protein sequence ID" value="TJY65999.1"/>
    <property type="molecule type" value="Genomic_DNA"/>
</dbReference>
<sequence length="198" mass="23574">MKEEHNLYDNFIDEVRLYYPLSSEAVEEFIKILQIKHIKKGEYLLKQGSVPTSYGFIQEGLFSYFHTYDNGDEIIKKFFAEKSFIASTAALIEQKPSLFAIQALEDSKIFVYPKKAYKDLMRLYPEISFFHINYLEKNWVVDKEPLEVDLKYKTAKIRYQKFLNENKHLQNRLKQHQISSYLGITPTQLSRIRRDLLQ</sequence>
<organism evidence="3 4">
    <name type="scientific">Sphingobacterium alkalisoli</name>
    <dbReference type="NCBI Taxonomy" id="1874115"/>
    <lineage>
        <taxon>Bacteria</taxon>
        <taxon>Pseudomonadati</taxon>
        <taxon>Bacteroidota</taxon>
        <taxon>Sphingobacteriia</taxon>
        <taxon>Sphingobacteriales</taxon>
        <taxon>Sphingobacteriaceae</taxon>
        <taxon>Sphingobacterium</taxon>
    </lineage>
</organism>
<dbReference type="InterPro" id="IPR018490">
    <property type="entry name" value="cNMP-bd_dom_sf"/>
</dbReference>
<proteinExistence type="predicted"/>
<reference evidence="3 4" key="1">
    <citation type="submission" date="2019-04" db="EMBL/GenBank/DDBJ databases">
        <title>Sphingobacterium olei sp. nov., isolated from oil-contaminated soil.</title>
        <authorList>
            <person name="Liu B."/>
        </authorList>
    </citation>
    <scope>NUCLEOTIDE SEQUENCE [LARGE SCALE GENOMIC DNA]</scope>
    <source>
        <strain evidence="3 4">Y3L14</strain>
    </source>
</reference>
<evidence type="ECO:0000256" key="1">
    <source>
        <dbReference type="SAM" id="Coils"/>
    </source>
</evidence>
<dbReference type="PROSITE" id="PS50042">
    <property type="entry name" value="CNMP_BINDING_3"/>
    <property type="match status" value="1"/>
</dbReference>
<dbReference type="OrthoDB" id="9152304at2"/>
<dbReference type="Proteomes" id="UP000309872">
    <property type="component" value="Unassembled WGS sequence"/>
</dbReference>
<evidence type="ECO:0000259" key="2">
    <source>
        <dbReference type="PROSITE" id="PS50042"/>
    </source>
</evidence>
<dbReference type="RefSeq" id="WP_136821128.1">
    <property type="nucleotide sequence ID" value="NZ_BMJX01000003.1"/>
</dbReference>
<dbReference type="SMART" id="SM00100">
    <property type="entry name" value="cNMP"/>
    <property type="match status" value="1"/>
</dbReference>
<evidence type="ECO:0000313" key="4">
    <source>
        <dbReference type="Proteomes" id="UP000309872"/>
    </source>
</evidence>
<accession>A0A4V5LYH1</accession>
<keyword evidence="1" id="KW-0175">Coiled coil</keyword>
<evidence type="ECO:0000313" key="3">
    <source>
        <dbReference type="EMBL" id="TJY65999.1"/>
    </source>
</evidence>
<comment type="caution">
    <text evidence="3">The sequence shown here is derived from an EMBL/GenBank/DDBJ whole genome shotgun (WGS) entry which is preliminary data.</text>
</comment>
<dbReference type="Gene3D" id="2.60.120.10">
    <property type="entry name" value="Jelly Rolls"/>
    <property type="match status" value="1"/>
</dbReference>
<dbReference type="InterPro" id="IPR000595">
    <property type="entry name" value="cNMP-bd_dom"/>
</dbReference>